<keyword evidence="4" id="KW-1185">Reference proteome</keyword>
<evidence type="ECO:0000313" key="4">
    <source>
        <dbReference type="Proteomes" id="UP001432146"/>
    </source>
</evidence>
<dbReference type="GO" id="GO:0006334">
    <property type="term" value="P:nucleosome assembly"/>
    <property type="evidence" value="ECO:0007669"/>
    <property type="project" value="InterPro"/>
</dbReference>
<dbReference type="Gene3D" id="1.10.10.10">
    <property type="entry name" value="Winged helix-like DNA-binding domain superfamily/Winged helix DNA-binding domain"/>
    <property type="match status" value="1"/>
</dbReference>
<gene>
    <name evidence="3" type="ORF">QLX08_009924</name>
</gene>
<proteinExistence type="predicted"/>
<dbReference type="InterPro" id="IPR036388">
    <property type="entry name" value="WH-like_DNA-bd_sf"/>
</dbReference>
<dbReference type="EMBL" id="JAWNGG020000236">
    <property type="protein sequence ID" value="KAK9295890.1"/>
    <property type="molecule type" value="Genomic_DNA"/>
</dbReference>
<feature type="compositionally biased region" description="Basic and acidic residues" evidence="1">
    <location>
        <begin position="79"/>
        <end position="92"/>
    </location>
</feature>
<sequence length="119" mass="13329">MSNVAIMELNDRRGSSIHGIEKHIATRYDVDAYPKTAISSRTIVRIKGASGSFRLSAIKRSTSRRIRRIKVPIMKKAKKSVEKEPTAPERKPGSRKPGFAKRFDKKSAATWGYLPGEIC</sequence>
<dbReference type="InterPro" id="IPR005818">
    <property type="entry name" value="Histone_H1/H5_H15"/>
</dbReference>
<feature type="domain" description="H15" evidence="2">
    <location>
        <begin position="5"/>
        <end position="56"/>
    </location>
</feature>
<comment type="caution">
    <text evidence="3">The sequence shown here is derived from an EMBL/GenBank/DDBJ whole genome shotgun (WGS) entry which is preliminary data.</text>
</comment>
<accession>A0AAW0ZE45</accession>
<dbReference type="GO" id="GO:0000786">
    <property type="term" value="C:nucleosome"/>
    <property type="evidence" value="ECO:0007669"/>
    <property type="project" value="InterPro"/>
</dbReference>
<feature type="region of interest" description="Disordered" evidence="1">
    <location>
        <begin position="74"/>
        <end position="103"/>
    </location>
</feature>
<name>A0AAW0ZE45_9HYME</name>
<dbReference type="AlphaFoldDB" id="A0AAW0ZE45"/>
<dbReference type="InterPro" id="IPR036390">
    <property type="entry name" value="WH_DNA-bd_sf"/>
</dbReference>
<dbReference type="SUPFAM" id="SSF46785">
    <property type="entry name" value="Winged helix' DNA-binding domain"/>
    <property type="match status" value="1"/>
</dbReference>
<organism evidence="3 4">
    <name type="scientific">Tetragonisca angustula</name>
    <dbReference type="NCBI Taxonomy" id="166442"/>
    <lineage>
        <taxon>Eukaryota</taxon>
        <taxon>Metazoa</taxon>
        <taxon>Ecdysozoa</taxon>
        <taxon>Arthropoda</taxon>
        <taxon>Hexapoda</taxon>
        <taxon>Insecta</taxon>
        <taxon>Pterygota</taxon>
        <taxon>Neoptera</taxon>
        <taxon>Endopterygota</taxon>
        <taxon>Hymenoptera</taxon>
        <taxon>Apocrita</taxon>
        <taxon>Aculeata</taxon>
        <taxon>Apoidea</taxon>
        <taxon>Anthophila</taxon>
        <taxon>Apidae</taxon>
        <taxon>Tetragonisca</taxon>
    </lineage>
</organism>
<protein>
    <recommendedName>
        <fullName evidence="2">H15 domain-containing protein</fullName>
    </recommendedName>
</protein>
<evidence type="ECO:0000256" key="1">
    <source>
        <dbReference type="SAM" id="MobiDB-lite"/>
    </source>
</evidence>
<evidence type="ECO:0000313" key="3">
    <source>
        <dbReference type="EMBL" id="KAK9295890.1"/>
    </source>
</evidence>
<evidence type="ECO:0000259" key="2">
    <source>
        <dbReference type="Pfam" id="PF00538"/>
    </source>
</evidence>
<reference evidence="3 4" key="1">
    <citation type="submission" date="2024-05" db="EMBL/GenBank/DDBJ databases">
        <title>The nuclear and mitochondrial genome assemblies of Tetragonisca angustula (Apidae: Meliponini), a tiny yet remarkable pollinator in the Neotropics.</title>
        <authorList>
            <person name="Ferrari R."/>
            <person name="Ricardo P.C."/>
            <person name="Dias F.C."/>
            <person name="Araujo N.S."/>
            <person name="Soares D.O."/>
            <person name="Zhou Q.-S."/>
            <person name="Zhu C.-D."/>
            <person name="Coutinho L."/>
            <person name="Airas M.C."/>
            <person name="Batista T.M."/>
        </authorList>
    </citation>
    <scope>NUCLEOTIDE SEQUENCE [LARGE SCALE GENOMIC DNA]</scope>
    <source>
        <strain evidence="3">ASF017062</strain>
        <tissue evidence="3">Abdomen</tissue>
    </source>
</reference>
<dbReference type="GO" id="GO:0003677">
    <property type="term" value="F:DNA binding"/>
    <property type="evidence" value="ECO:0007669"/>
    <property type="project" value="InterPro"/>
</dbReference>
<dbReference type="Pfam" id="PF00538">
    <property type="entry name" value="Linker_histone"/>
    <property type="match status" value="1"/>
</dbReference>
<dbReference type="Proteomes" id="UP001432146">
    <property type="component" value="Unassembled WGS sequence"/>
</dbReference>